<feature type="non-terminal residue" evidence="1">
    <location>
        <position position="1"/>
    </location>
</feature>
<dbReference type="OrthoDB" id="442176at2759"/>
<dbReference type="AlphaFoldDB" id="A0A9P4PZS3"/>
<dbReference type="EMBL" id="MU003940">
    <property type="protein sequence ID" value="KAF2715881.1"/>
    <property type="molecule type" value="Genomic_DNA"/>
</dbReference>
<reference evidence="1" key="1">
    <citation type="journal article" date="2020" name="Stud. Mycol.">
        <title>101 Dothideomycetes genomes: a test case for predicting lifestyles and emergence of pathogens.</title>
        <authorList>
            <person name="Haridas S."/>
            <person name="Albert R."/>
            <person name="Binder M."/>
            <person name="Bloem J."/>
            <person name="Labutti K."/>
            <person name="Salamov A."/>
            <person name="Andreopoulos B."/>
            <person name="Baker S."/>
            <person name="Barry K."/>
            <person name="Bills G."/>
            <person name="Bluhm B."/>
            <person name="Cannon C."/>
            <person name="Castanera R."/>
            <person name="Culley D."/>
            <person name="Daum C."/>
            <person name="Ezra D."/>
            <person name="Gonzalez J."/>
            <person name="Henrissat B."/>
            <person name="Kuo A."/>
            <person name="Liang C."/>
            <person name="Lipzen A."/>
            <person name="Lutzoni F."/>
            <person name="Magnuson J."/>
            <person name="Mondo S."/>
            <person name="Nolan M."/>
            <person name="Ohm R."/>
            <person name="Pangilinan J."/>
            <person name="Park H.-J."/>
            <person name="Ramirez L."/>
            <person name="Alfaro M."/>
            <person name="Sun H."/>
            <person name="Tritt A."/>
            <person name="Yoshinaga Y."/>
            <person name="Zwiers L.-H."/>
            <person name="Turgeon B."/>
            <person name="Goodwin S."/>
            <person name="Spatafora J."/>
            <person name="Crous P."/>
            <person name="Grigoriev I."/>
        </authorList>
    </citation>
    <scope>NUCLEOTIDE SEQUENCE</scope>
    <source>
        <strain evidence="1">CBS 116435</strain>
    </source>
</reference>
<protein>
    <submittedName>
        <fullName evidence="1">Uncharacterized protein</fullName>
    </submittedName>
</protein>
<gene>
    <name evidence="1" type="ORF">K431DRAFT_236662</name>
</gene>
<dbReference type="Gene3D" id="2.40.320.10">
    <property type="entry name" value="Hypothetical Protein Pfu-838710-001"/>
    <property type="match status" value="1"/>
</dbReference>
<accession>A0A9P4PZS3</accession>
<organism evidence="1 2">
    <name type="scientific">Polychaeton citri CBS 116435</name>
    <dbReference type="NCBI Taxonomy" id="1314669"/>
    <lineage>
        <taxon>Eukaryota</taxon>
        <taxon>Fungi</taxon>
        <taxon>Dikarya</taxon>
        <taxon>Ascomycota</taxon>
        <taxon>Pezizomycotina</taxon>
        <taxon>Dothideomycetes</taxon>
        <taxon>Dothideomycetidae</taxon>
        <taxon>Capnodiales</taxon>
        <taxon>Capnodiaceae</taxon>
        <taxon>Polychaeton</taxon>
    </lineage>
</organism>
<evidence type="ECO:0000313" key="1">
    <source>
        <dbReference type="EMBL" id="KAF2715881.1"/>
    </source>
</evidence>
<keyword evidence="2" id="KW-1185">Reference proteome</keyword>
<proteinExistence type="predicted"/>
<evidence type="ECO:0000313" key="2">
    <source>
        <dbReference type="Proteomes" id="UP000799441"/>
    </source>
</evidence>
<dbReference type="Proteomes" id="UP000799441">
    <property type="component" value="Unassembled WGS sequence"/>
</dbReference>
<comment type="caution">
    <text evidence="1">The sequence shown here is derived from an EMBL/GenBank/DDBJ whole genome shotgun (WGS) entry which is preliminary data.</text>
</comment>
<sequence length="55" mass="6391">ITGQYESDTQNFGLSVLASLSIERKTWLANEEFKIVFNSTDFRHKAKEVELERTI</sequence>
<name>A0A9P4PZS3_9PEZI</name>